<evidence type="ECO:0000256" key="2">
    <source>
        <dbReference type="ARBA" id="ARBA00022801"/>
    </source>
</evidence>
<dbReference type="PANTHER" id="PTHR43309">
    <property type="entry name" value="5-OXOPROLINASE SUBUNIT C"/>
    <property type="match status" value="1"/>
</dbReference>
<evidence type="ECO:0000256" key="1">
    <source>
        <dbReference type="ARBA" id="ARBA00022741"/>
    </source>
</evidence>
<dbReference type="Proteomes" id="UP000256779">
    <property type="component" value="Unassembled WGS sequence"/>
</dbReference>
<comment type="caution">
    <text evidence="5">The sequence shown here is derived from an EMBL/GenBank/DDBJ whole genome shotgun (WGS) entry which is preliminary data.</text>
</comment>
<dbReference type="GO" id="GO:0005524">
    <property type="term" value="F:ATP binding"/>
    <property type="evidence" value="ECO:0007669"/>
    <property type="project" value="UniProtKB-KW"/>
</dbReference>
<evidence type="ECO:0000313" key="5">
    <source>
        <dbReference type="EMBL" id="RED91747.1"/>
    </source>
</evidence>
<proteinExistence type="predicted"/>
<organism evidence="5 6">
    <name type="scientific">Marinoscillum furvescens DSM 4134</name>
    <dbReference type="NCBI Taxonomy" id="1122208"/>
    <lineage>
        <taxon>Bacteria</taxon>
        <taxon>Pseudomonadati</taxon>
        <taxon>Bacteroidota</taxon>
        <taxon>Cytophagia</taxon>
        <taxon>Cytophagales</taxon>
        <taxon>Reichenbachiellaceae</taxon>
        <taxon>Marinoscillum</taxon>
    </lineage>
</organism>
<keyword evidence="6" id="KW-1185">Reference proteome</keyword>
<dbReference type="GO" id="GO:0016787">
    <property type="term" value="F:hydrolase activity"/>
    <property type="evidence" value="ECO:0007669"/>
    <property type="project" value="UniProtKB-KW"/>
</dbReference>
<accession>A0A3D9KVS0</accession>
<dbReference type="RefSeq" id="WP_115870464.1">
    <property type="nucleotide sequence ID" value="NZ_QREG01000037.1"/>
</dbReference>
<dbReference type="EMBL" id="QREG01000037">
    <property type="protein sequence ID" value="RED91747.1"/>
    <property type="molecule type" value="Genomic_DNA"/>
</dbReference>
<dbReference type="SMART" id="SM00797">
    <property type="entry name" value="AHS2"/>
    <property type="match status" value="1"/>
</dbReference>
<keyword evidence="3" id="KW-0067">ATP-binding</keyword>
<dbReference type="PANTHER" id="PTHR43309:SF3">
    <property type="entry name" value="5-OXOPROLINASE SUBUNIT C"/>
    <property type="match status" value="1"/>
</dbReference>
<dbReference type="InterPro" id="IPR029000">
    <property type="entry name" value="Cyclophilin-like_dom_sf"/>
</dbReference>
<keyword evidence="2" id="KW-0378">Hydrolase</keyword>
<dbReference type="Pfam" id="PF02626">
    <property type="entry name" value="CT_A_B"/>
    <property type="match status" value="1"/>
</dbReference>
<dbReference type="AlphaFoldDB" id="A0A3D9KVS0"/>
<keyword evidence="1" id="KW-0547">Nucleotide-binding</keyword>
<sequence length="282" mass="30516">MGQLIIQKPGLFTSIQDAGRYGYRRYGVPLSGMMDTYHGRLANMLVNNPTDSAVLEITQSGPTIQVIGATVAAISGADLSACLDDQPISLNSAFLIKSGQKLRFGAPRYGVRTYLAVRGGFRADVIMNSRSMFAPITSKNMLQAGDIIEFDDTRSTEAHHASVSSPESFFTTAELLATPGPEFDMLTTSMRNQLLKAVWTISSHNRMGYQLNAELSANHLSITTAPVTPGTVQLTPSGSLLVLARDAQVTGGYPRVLQLCEECQNQLAQKTSNQQVKITLQN</sequence>
<evidence type="ECO:0000256" key="3">
    <source>
        <dbReference type="ARBA" id="ARBA00022840"/>
    </source>
</evidence>
<dbReference type="InterPro" id="IPR003778">
    <property type="entry name" value="CT_A_B"/>
</dbReference>
<feature type="domain" description="Carboxyltransferase" evidence="4">
    <location>
        <begin position="25"/>
        <end position="282"/>
    </location>
</feature>
<gene>
    <name evidence="5" type="ORF">C7460_13717</name>
</gene>
<dbReference type="Gene3D" id="2.40.100.10">
    <property type="entry name" value="Cyclophilin-like"/>
    <property type="match status" value="1"/>
</dbReference>
<protein>
    <submittedName>
        <fullName evidence="5">Biotin-dependent carboxylase-like uncharacterized protein</fullName>
    </submittedName>
</protein>
<evidence type="ECO:0000259" key="4">
    <source>
        <dbReference type="SMART" id="SM00797"/>
    </source>
</evidence>
<evidence type="ECO:0000313" key="6">
    <source>
        <dbReference type="Proteomes" id="UP000256779"/>
    </source>
</evidence>
<reference evidence="5 6" key="1">
    <citation type="submission" date="2018-07" db="EMBL/GenBank/DDBJ databases">
        <title>Genomic Encyclopedia of Type Strains, Phase IV (KMG-IV): sequencing the most valuable type-strain genomes for metagenomic binning, comparative biology and taxonomic classification.</title>
        <authorList>
            <person name="Goeker M."/>
        </authorList>
    </citation>
    <scope>NUCLEOTIDE SEQUENCE [LARGE SCALE GENOMIC DNA]</scope>
    <source>
        <strain evidence="5 6">DSM 4134</strain>
    </source>
</reference>
<dbReference type="InterPro" id="IPR052708">
    <property type="entry name" value="PxpC"/>
</dbReference>
<dbReference type="OrthoDB" id="9782422at2"/>
<name>A0A3D9KVS0_MARFU</name>